<reference evidence="2" key="1">
    <citation type="submission" date="2020-10" db="EMBL/GenBank/DDBJ databases">
        <title>Connecting structure to function with the recovery of over 1000 high-quality activated sludge metagenome-assembled genomes encoding full-length rRNA genes using long-read sequencing.</title>
        <authorList>
            <person name="Singleton C.M."/>
            <person name="Petriglieri F."/>
            <person name="Kristensen J.M."/>
            <person name="Kirkegaard R.H."/>
            <person name="Michaelsen T.Y."/>
            <person name="Andersen M.H."/>
            <person name="Karst S.M."/>
            <person name="Dueholm M.S."/>
            <person name="Nielsen P.H."/>
            <person name="Albertsen M."/>
        </authorList>
    </citation>
    <scope>NUCLEOTIDE SEQUENCE</scope>
    <source>
        <strain evidence="2">EsbW_18-Q3-R4-48_MAXAC.044</strain>
    </source>
</reference>
<feature type="signal peptide" evidence="1">
    <location>
        <begin position="1"/>
        <end position="30"/>
    </location>
</feature>
<evidence type="ECO:0000313" key="3">
    <source>
        <dbReference type="Proteomes" id="UP000886602"/>
    </source>
</evidence>
<dbReference type="Pfam" id="PF13557">
    <property type="entry name" value="Phenol_MetA_deg"/>
    <property type="match status" value="1"/>
</dbReference>
<feature type="chain" id="PRO_5038343962" evidence="1">
    <location>
        <begin position="31"/>
        <end position="270"/>
    </location>
</feature>
<organism evidence="2 3">
    <name type="scientific">Candidatus Propionivibrio dominans</name>
    <dbReference type="NCBI Taxonomy" id="2954373"/>
    <lineage>
        <taxon>Bacteria</taxon>
        <taxon>Pseudomonadati</taxon>
        <taxon>Pseudomonadota</taxon>
        <taxon>Betaproteobacteria</taxon>
        <taxon>Rhodocyclales</taxon>
        <taxon>Rhodocyclaceae</taxon>
        <taxon>Propionivibrio</taxon>
    </lineage>
</organism>
<dbReference type="AlphaFoldDB" id="A0A9D7F461"/>
<gene>
    <name evidence="2" type="ORF">IPJ48_00860</name>
</gene>
<evidence type="ECO:0000313" key="2">
    <source>
        <dbReference type="EMBL" id="MBK7421749.1"/>
    </source>
</evidence>
<comment type="caution">
    <text evidence="2">The sequence shown here is derived from an EMBL/GenBank/DDBJ whole genome shotgun (WGS) entry which is preliminary data.</text>
</comment>
<keyword evidence="1" id="KW-0732">Signal</keyword>
<dbReference type="InterPro" id="IPR025737">
    <property type="entry name" value="FApF"/>
</dbReference>
<dbReference type="EMBL" id="JADJNC010000003">
    <property type="protein sequence ID" value="MBK7421749.1"/>
    <property type="molecule type" value="Genomic_DNA"/>
</dbReference>
<evidence type="ECO:0000256" key="1">
    <source>
        <dbReference type="SAM" id="SignalP"/>
    </source>
</evidence>
<accession>A0A9D7F461</accession>
<proteinExistence type="predicted"/>
<name>A0A9D7F461_9RHOO</name>
<protein>
    <submittedName>
        <fullName evidence="2">Transporter</fullName>
    </submittedName>
</protein>
<sequence length="270" mass="29432">MSIFFLKSSRRLFTKVAPIVVGGFSLQAIAFQPLITDDTGTQGAGGNQLEFSFNEGRATAAGDTVRLQALPVVYTRGLSETIEVYAGIGFTRIRSSIPGFDSSGYGNSALGAKWRFYEDEAHGTSFAIKPEIFFPVSARREFYGLGTGKLSGNLTLILTQQVAFGAVHANLGVGRDRFRDTLNNPDATTTRASMAPVWNVIRQWKLALDLGTESTRGAGANLRSNFVELCAIYSPDKELDFDFGIVRRADNDSPKTTTQTASIGMTWRFK</sequence>
<dbReference type="Proteomes" id="UP000886602">
    <property type="component" value="Unassembled WGS sequence"/>
</dbReference>